<feature type="compositionally biased region" description="Basic and acidic residues" evidence="1">
    <location>
        <begin position="395"/>
        <end position="408"/>
    </location>
</feature>
<dbReference type="HOGENOM" id="CLU_573612_0_0_1"/>
<reference evidence="3 4" key="1">
    <citation type="journal article" date="2014" name="BMC Genomics">
        <title>Genome sequencing of four Aureobasidium pullulans varieties: biotechnological potential, stress tolerance, and description of new species.</title>
        <authorList>
            <person name="Gostin Ar C."/>
            <person name="Ohm R.A."/>
            <person name="Kogej T."/>
            <person name="Sonjak S."/>
            <person name="Turk M."/>
            <person name="Zajc J."/>
            <person name="Zalar P."/>
            <person name="Grube M."/>
            <person name="Sun H."/>
            <person name="Han J."/>
            <person name="Sharma A."/>
            <person name="Chiniquy J."/>
            <person name="Ngan C.Y."/>
            <person name="Lipzen A."/>
            <person name="Barry K."/>
            <person name="Grigoriev I.V."/>
            <person name="Gunde-Cimerman N."/>
        </authorList>
    </citation>
    <scope>NUCLEOTIDE SEQUENCE [LARGE SCALE GENOMIC DNA]</scope>
    <source>
        <strain evidence="3 4">CBS 147.97</strain>
    </source>
</reference>
<dbReference type="GeneID" id="25414279"/>
<evidence type="ECO:0000256" key="1">
    <source>
        <dbReference type="SAM" id="MobiDB-lite"/>
    </source>
</evidence>
<evidence type="ECO:0000313" key="4">
    <source>
        <dbReference type="Proteomes" id="UP000027730"/>
    </source>
</evidence>
<feature type="transmembrane region" description="Helical" evidence="2">
    <location>
        <begin position="176"/>
        <end position="197"/>
    </location>
</feature>
<dbReference type="EMBL" id="KL584725">
    <property type="protein sequence ID" value="KEQ68846.1"/>
    <property type="molecule type" value="Genomic_DNA"/>
</dbReference>
<keyword evidence="2" id="KW-0472">Membrane</keyword>
<keyword evidence="2" id="KW-0812">Transmembrane</keyword>
<evidence type="ECO:0000256" key="2">
    <source>
        <dbReference type="SAM" id="Phobius"/>
    </source>
</evidence>
<feature type="compositionally biased region" description="Basic and acidic residues" evidence="1">
    <location>
        <begin position="455"/>
        <end position="468"/>
    </location>
</feature>
<keyword evidence="2" id="KW-1133">Transmembrane helix</keyword>
<gene>
    <name evidence="3" type="ORF">M436DRAFT_67764</name>
</gene>
<protein>
    <submittedName>
        <fullName evidence="3">Uncharacterized protein</fullName>
    </submittedName>
</protein>
<sequence>MTDREERQKIFDQTMARLHVKEQVLAAKVGNLDAEMRQFRKDLAVFHAKRDHVRALVQQHLLEQQHPVAHALNTFGSTQIVGARFPSNQDAQSVAPDLLDHDDEPVASPFALNQDANPIVDDGESLFIPEQPRIHEQTSPQPNALKRRYTFAEAEEIVARRFAAKAVKIMVPEGPLFLPLLFFRLPSLPLLLLLFLALPPQPLPFVFLALIPVAIETTLAVTLSRDDFEVSTLTGTSKTRALFPIGRSRDIFLGTATCNHDHSTDHLHYQHRMLQLLDRFQEWAKKDLQDTNLLMWNLPFDIWTDPIGGPALRYKMTMHDGVDCENYGSEHYISHETMTHVMWNEETEQDFEEVMDAHSRQMAREEQRKRPPTMLLSLLNNTTIDNITAVNQSTKTEDEHGMESENEHNPLPPDPYPRERGRQKYNRRVEEVTLWFMVEQAQDMVVGDVMEDQDGEQKSKSTFKEHMSGMEFEQGE</sequence>
<feature type="region of interest" description="Disordered" evidence="1">
    <location>
        <begin position="448"/>
        <end position="476"/>
    </location>
</feature>
<dbReference type="RefSeq" id="XP_013423045.1">
    <property type="nucleotide sequence ID" value="XM_013567591.1"/>
</dbReference>
<feature type="region of interest" description="Disordered" evidence="1">
    <location>
        <begin position="393"/>
        <end position="420"/>
    </location>
</feature>
<evidence type="ECO:0000313" key="3">
    <source>
        <dbReference type="EMBL" id="KEQ68846.1"/>
    </source>
</evidence>
<accession>A0A074X2H2</accession>
<dbReference type="Proteomes" id="UP000027730">
    <property type="component" value="Unassembled WGS sequence"/>
</dbReference>
<organism evidence="3 4">
    <name type="scientific">Aureobasidium namibiae CBS 147.97</name>
    <dbReference type="NCBI Taxonomy" id="1043004"/>
    <lineage>
        <taxon>Eukaryota</taxon>
        <taxon>Fungi</taxon>
        <taxon>Dikarya</taxon>
        <taxon>Ascomycota</taxon>
        <taxon>Pezizomycotina</taxon>
        <taxon>Dothideomycetes</taxon>
        <taxon>Dothideomycetidae</taxon>
        <taxon>Dothideales</taxon>
        <taxon>Saccotheciaceae</taxon>
        <taxon>Aureobasidium</taxon>
    </lineage>
</organism>
<dbReference type="AlphaFoldDB" id="A0A074X2H2"/>
<name>A0A074X2H2_9PEZI</name>
<proteinExistence type="predicted"/>
<keyword evidence="4" id="KW-1185">Reference proteome</keyword>